<feature type="coiled-coil region" evidence="1">
    <location>
        <begin position="340"/>
        <end position="371"/>
    </location>
</feature>
<feature type="transmembrane region" description="Helical" evidence="2">
    <location>
        <begin position="308"/>
        <end position="331"/>
    </location>
</feature>
<keyword evidence="2" id="KW-0812">Transmembrane</keyword>
<keyword evidence="1" id="KW-0175">Coiled coil</keyword>
<name>A0AAU9WIG4_9CNID</name>
<evidence type="ECO:0000313" key="4">
    <source>
        <dbReference type="EMBL" id="CAH3112471.1"/>
    </source>
</evidence>
<evidence type="ECO:0000259" key="3">
    <source>
        <dbReference type="Pfam" id="PF04970"/>
    </source>
</evidence>
<organism evidence="4 5">
    <name type="scientific">Pocillopora meandrina</name>
    <dbReference type="NCBI Taxonomy" id="46732"/>
    <lineage>
        <taxon>Eukaryota</taxon>
        <taxon>Metazoa</taxon>
        <taxon>Cnidaria</taxon>
        <taxon>Anthozoa</taxon>
        <taxon>Hexacorallia</taxon>
        <taxon>Scleractinia</taxon>
        <taxon>Astrocoeniina</taxon>
        <taxon>Pocilloporidae</taxon>
        <taxon>Pocillopora</taxon>
    </lineage>
</organism>
<dbReference type="EMBL" id="CALNXJ010000013">
    <property type="protein sequence ID" value="CAH3112471.1"/>
    <property type="molecule type" value="Genomic_DNA"/>
</dbReference>
<dbReference type="Pfam" id="PF04970">
    <property type="entry name" value="LRAT"/>
    <property type="match status" value="1"/>
</dbReference>
<evidence type="ECO:0000256" key="2">
    <source>
        <dbReference type="SAM" id="Phobius"/>
    </source>
</evidence>
<accession>A0AAU9WIG4</accession>
<dbReference type="InterPro" id="IPR007053">
    <property type="entry name" value="LRAT_dom"/>
</dbReference>
<gene>
    <name evidence="4" type="ORF">PMEA_00005182</name>
</gene>
<keyword evidence="2" id="KW-0472">Membrane</keyword>
<comment type="caution">
    <text evidence="4">The sequence shown here is derived from an EMBL/GenBank/DDBJ whole genome shotgun (WGS) entry which is preliminary data.</text>
</comment>
<feature type="transmembrane region" description="Helical" evidence="2">
    <location>
        <begin position="241"/>
        <end position="260"/>
    </location>
</feature>
<dbReference type="AlphaFoldDB" id="A0AAU9WIG4"/>
<dbReference type="Proteomes" id="UP001159428">
    <property type="component" value="Unassembled WGS sequence"/>
</dbReference>
<feature type="domain" description="LRAT" evidence="3">
    <location>
        <begin position="40"/>
        <end position="181"/>
    </location>
</feature>
<evidence type="ECO:0000313" key="5">
    <source>
        <dbReference type="Proteomes" id="UP001159428"/>
    </source>
</evidence>
<keyword evidence="5" id="KW-1185">Reference proteome</keyword>
<sequence>MVSRESLEIWKDIRKRKSEEQKHLLRWQLQAREPIRRLSDMKPGDHLLMTRNPGSLLEYAHHFLCSGIDEISGKPKIIHYYNTPGNAMKQLFPTSLGSGSCLEQLGKIQEATLPDGDLIAKNDVDSETDLLRVEVERVVWPDELRQYSTEEVIARALRRMNEKYYHLINNNCESFVMWCLCDLNISLQVTKTGKALSETSSAAIRTLWHGIQQLPKVGAEIWDDFAAAAAGRAVRNAFSKLGIGIGVVSTMVIETIMAIVDIRKEYAKWRGGVLNKTRKEFIAEVVDKVILALFRTGGSIAGTIVGQIFIPVPIVGGLVGALLGMFGGHLVGKWFSAQTKEAFGQAIDALINELDEMKAKLKAHSHKFEQNIKNIYCFSPK</sequence>
<protein>
    <recommendedName>
        <fullName evidence="3">LRAT domain-containing protein</fullName>
    </recommendedName>
</protein>
<keyword evidence="2" id="KW-1133">Transmembrane helix</keyword>
<proteinExistence type="predicted"/>
<dbReference type="Gene3D" id="3.90.1720.10">
    <property type="entry name" value="endopeptidase domain like (from Nostoc punctiforme)"/>
    <property type="match status" value="1"/>
</dbReference>
<evidence type="ECO:0000256" key="1">
    <source>
        <dbReference type="SAM" id="Coils"/>
    </source>
</evidence>
<reference evidence="4 5" key="1">
    <citation type="submission" date="2022-05" db="EMBL/GenBank/DDBJ databases">
        <authorList>
            <consortium name="Genoscope - CEA"/>
            <person name="William W."/>
        </authorList>
    </citation>
    <scope>NUCLEOTIDE SEQUENCE [LARGE SCALE GENOMIC DNA]</scope>
</reference>